<dbReference type="InterPro" id="IPR027124">
    <property type="entry name" value="Swc5/CFDP1/2"/>
</dbReference>
<evidence type="ECO:0000313" key="3">
    <source>
        <dbReference type="EnsemblMetazoa" id="PPAI005930-PA"/>
    </source>
</evidence>
<evidence type="ECO:0008006" key="5">
    <source>
        <dbReference type="Google" id="ProtNLM"/>
    </source>
</evidence>
<dbReference type="VEuPathDB" id="VectorBase:PPAI005930"/>
<dbReference type="InterPro" id="IPR036691">
    <property type="entry name" value="Endo/exonu/phosph_ase_sf"/>
</dbReference>
<dbReference type="AlphaFoldDB" id="A0A1B0DDF9"/>
<dbReference type="PROSITE" id="PS00232">
    <property type="entry name" value="CADHERIN_1"/>
    <property type="match status" value="1"/>
</dbReference>
<keyword evidence="2" id="KW-0472">Membrane</keyword>
<evidence type="ECO:0000313" key="4">
    <source>
        <dbReference type="Proteomes" id="UP000092462"/>
    </source>
</evidence>
<sequence length="475" mass="54058">MRSRLVNVERITDRLMVVKIALDNEPCLNVISAYAPQVGCSELTKMEFWNDMELLLQSIPPQENTLICGDLNAHVGSQNTNYPGVHGGLGYGVSNGPGENLLQVLEAYNHSVVNSYFKKENDHLITYKSGNMATQIDFITCNRDILGKFKDCKVIPGEPLTTQHRLLVADLKVVQQRLNRVNKGPPKIRWHRMESCVDFIPKIRSYLRLHHNGTAKEMWSAFESFAVGSAKQMLGESKGGLQSNKETWWWNEEVQKATTDKKEKFKTWQKSKTDINLANYKLAKSNTKKIVATAKSEASDKLYDEHTVQGETRIYKIAKQRSRDALDYLGLRYINDERGNIITDGDKINQRWKTYYDKLLNEEFPSEFSTTETPVEGPLLPIEVEEVRDAVRAMKNAKATGPDSIPTELWKKMGEDGLIWLTSLFNSIDQDTLHFLVTIKDKVNSTESENDNRVEVPISVIVLDENDNAPEFQNI</sequence>
<proteinExistence type="predicted"/>
<keyword evidence="4" id="KW-1185">Reference proteome</keyword>
<dbReference type="Gene3D" id="3.60.10.10">
    <property type="entry name" value="Endonuclease/exonuclease/phosphatase"/>
    <property type="match status" value="1"/>
</dbReference>
<dbReference type="PANTHER" id="PTHR23227:SF67">
    <property type="entry name" value="CRANIOFACIAL DEVELOPMENT PROTEIN 2-LIKE"/>
    <property type="match status" value="1"/>
</dbReference>
<evidence type="ECO:0000256" key="2">
    <source>
        <dbReference type="ARBA" id="ARBA00023136"/>
    </source>
</evidence>
<protein>
    <recommendedName>
        <fullName evidence="5">Endonuclease/exonuclease/phosphatase domain-containing protein</fullName>
    </recommendedName>
</protein>
<dbReference type="Proteomes" id="UP000092462">
    <property type="component" value="Unassembled WGS sequence"/>
</dbReference>
<comment type="subcellular location">
    <subcellularLocation>
        <location evidence="1">Membrane</location>
    </subcellularLocation>
</comment>
<accession>A0A1B0DDF9</accession>
<dbReference type="SUPFAM" id="SSF56219">
    <property type="entry name" value="DNase I-like"/>
    <property type="match status" value="1"/>
</dbReference>
<dbReference type="VEuPathDB" id="VectorBase:PPAPM1_011251"/>
<dbReference type="PANTHER" id="PTHR23227">
    <property type="entry name" value="BUCENTAUR RELATED"/>
    <property type="match status" value="1"/>
</dbReference>
<dbReference type="InterPro" id="IPR020894">
    <property type="entry name" value="Cadherin_CS"/>
</dbReference>
<dbReference type="GO" id="GO:0007155">
    <property type="term" value="P:cell adhesion"/>
    <property type="evidence" value="ECO:0007669"/>
    <property type="project" value="InterPro"/>
</dbReference>
<evidence type="ECO:0000256" key="1">
    <source>
        <dbReference type="ARBA" id="ARBA00004370"/>
    </source>
</evidence>
<dbReference type="GO" id="GO:0005886">
    <property type="term" value="C:plasma membrane"/>
    <property type="evidence" value="ECO:0007669"/>
    <property type="project" value="InterPro"/>
</dbReference>
<dbReference type="EnsemblMetazoa" id="PPAI005930-RA">
    <property type="protein sequence ID" value="PPAI005930-PA"/>
    <property type="gene ID" value="PPAI005930"/>
</dbReference>
<dbReference type="Gene3D" id="2.60.40.60">
    <property type="entry name" value="Cadherins"/>
    <property type="match status" value="1"/>
</dbReference>
<dbReference type="EMBL" id="AJVK01014480">
    <property type="status" value="NOT_ANNOTATED_CDS"/>
    <property type="molecule type" value="Genomic_DNA"/>
</dbReference>
<reference evidence="3" key="1">
    <citation type="submission" date="2022-08" db="UniProtKB">
        <authorList>
            <consortium name="EnsemblMetazoa"/>
        </authorList>
    </citation>
    <scope>IDENTIFICATION</scope>
    <source>
        <strain evidence="3">Israel</strain>
    </source>
</reference>
<name>A0A1B0DDF9_PHLPP</name>
<organism evidence="3 4">
    <name type="scientific">Phlebotomus papatasi</name>
    <name type="common">Sandfly</name>
    <dbReference type="NCBI Taxonomy" id="29031"/>
    <lineage>
        <taxon>Eukaryota</taxon>
        <taxon>Metazoa</taxon>
        <taxon>Ecdysozoa</taxon>
        <taxon>Arthropoda</taxon>
        <taxon>Hexapoda</taxon>
        <taxon>Insecta</taxon>
        <taxon>Pterygota</taxon>
        <taxon>Neoptera</taxon>
        <taxon>Endopterygota</taxon>
        <taxon>Diptera</taxon>
        <taxon>Nematocera</taxon>
        <taxon>Psychodoidea</taxon>
        <taxon>Psychodidae</taxon>
        <taxon>Phlebotomus</taxon>
        <taxon>Phlebotomus</taxon>
    </lineage>
</organism>